<sequence length="64" mass="7280">MLTVTTTEQRPIPFPSVAARIVSAEKSFHHLSLVQFPMCQMNPGNRGSSYKLFEMHRRPALHSL</sequence>
<evidence type="ECO:0000313" key="1">
    <source>
        <dbReference type="EMBL" id="GIY15369.1"/>
    </source>
</evidence>
<accession>A0AAV4R433</accession>
<gene>
    <name evidence="1" type="ORF">CDAR_532001</name>
</gene>
<evidence type="ECO:0000313" key="2">
    <source>
        <dbReference type="Proteomes" id="UP001054837"/>
    </source>
</evidence>
<feature type="non-terminal residue" evidence="1">
    <location>
        <position position="64"/>
    </location>
</feature>
<dbReference type="Proteomes" id="UP001054837">
    <property type="component" value="Unassembled WGS sequence"/>
</dbReference>
<reference evidence="1 2" key="1">
    <citation type="submission" date="2021-06" db="EMBL/GenBank/DDBJ databases">
        <title>Caerostris darwini draft genome.</title>
        <authorList>
            <person name="Kono N."/>
            <person name="Arakawa K."/>
        </authorList>
    </citation>
    <scope>NUCLEOTIDE SEQUENCE [LARGE SCALE GENOMIC DNA]</scope>
</reference>
<comment type="caution">
    <text evidence="1">The sequence shown here is derived from an EMBL/GenBank/DDBJ whole genome shotgun (WGS) entry which is preliminary data.</text>
</comment>
<keyword evidence="2" id="KW-1185">Reference proteome</keyword>
<dbReference type="AlphaFoldDB" id="A0AAV4R433"/>
<protein>
    <submittedName>
        <fullName evidence="1">Uncharacterized protein</fullName>
    </submittedName>
</protein>
<organism evidence="1 2">
    <name type="scientific">Caerostris darwini</name>
    <dbReference type="NCBI Taxonomy" id="1538125"/>
    <lineage>
        <taxon>Eukaryota</taxon>
        <taxon>Metazoa</taxon>
        <taxon>Ecdysozoa</taxon>
        <taxon>Arthropoda</taxon>
        <taxon>Chelicerata</taxon>
        <taxon>Arachnida</taxon>
        <taxon>Araneae</taxon>
        <taxon>Araneomorphae</taxon>
        <taxon>Entelegynae</taxon>
        <taxon>Araneoidea</taxon>
        <taxon>Araneidae</taxon>
        <taxon>Caerostris</taxon>
    </lineage>
</organism>
<name>A0AAV4R433_9ARAC</name>
<dbReference type="EMBL" id="BPLQ01005522">
    <property type="protein sequence ID" value="GIY15369.1"/>
    <property type="molecule type" value="Genomic_DNA"/>
</dbReference>
<proteinExistence type="predicted"/>